<dbReference type="AlphaFoldDB" id="A0A6M0CZS0"/>
<dbReference type="PROSITE" id="PS51208">
    <property type="entry name" value="AUTOTRANSPORTER"/>
    <property type="match status" value="1"/>
</dbReference>
<dbReference type="SUPFAM" id="SSF103515">
    <property type="entry name" value="Autotransporter"/>
    <property type="match status" value="1"/>
</dbReference>
<name>A0A6M0CZS0_9PSED</name>
<dbReference type="EMBL" id="JAAHBV010000279">
    <property type="protein sequence ID" value="NER60737.1"/>
    <property type="molecule type" value="Genomic_DNA"/>
</dbReference>
<evidence type="ECO:0000259" key="1">
    <source>
        <dbReference type="PROSITE" id="PS51208"/>
    </source>
</evidence>
<sequence length="92" mass="10142">MHLFSDRLSTRLKLGVGYDTLGERASLTSAYAGEPGLSFRTQGLDASPWLGRGGVGVSYRVTDSTELSADYDAEYREDFLNQSASLKVRWAF</sequence>
<gene>
    <name evidence="2" type="ORF">G3435_13555</name>
</gene>
<dbReference type="InterPro" id="IPR005546">
    <property type="entry name" value="Autotransporte_beta"/>
</dbReference>
<reference evidence="2 3" key="1">
    <citation type="submission" date="2020-02" db="EMBL/GenBank/DDBJ databases">
        <title>Broccoli isolated Pseudomonas sp.</title>
        <authorList>
            <person name="Fujikawa T."/>
            <person name="Sawada H."/>
        </authorList>
    </citation>
    <scope>NUCLEOTIDE SEQUENCE [LARGE SCALE GENOMIC DNA]</scope>
    <source>
        <strain evidence="2 3">MAFF212428</strain>
    </source>
</reference>
<dbReference type="Gene3D" id="2.40.128.130">
    <property type="entry name" value="Autotransporter beta-domain"/>
    <property type="match status" value="1"/>
</dbReference>
<proteinExistence type="predicted"/>
<comment type="caution">
    <text evidence="2">The sequence shown here is derived from an EMBL/GenBank/DDBJ whole genome shotgun (WGS) entry which is preliminary data.</text>
</comment>
<organism evidence="2 3">
    <name type="scientific">Pseudomonas brassicae</name>
    <dbReference type="NCBI Taxonomy" id="2708063"/>
    <lineage>
        <taxon>Bacteria</taxon>
        <taxon>Pseudomonadati</taxon>
        <taxon>Pseudomonadota</taxon>
        <taxon>Gammaproteobacteria</taxon>
        <taxon>Pseudomonadales</taxon>
        <taxon>Pseudomonadaceae</taxon>
        <taxon>Pseudomonas</taxon>
    </lineage>
</organism>
<accession>A0A6M0CZS0</accession>
<dbReference type="InterPro" id="IPR036709">
    <property type="entry name" value="Autotransporte_beta_dom_sf"/>
</dbReference>
<protein>
    <submittedName>
        <fullName evidence="2">Autotransporter outer membrane beta-barrel domain-containing protein</fullName>
    </submittedName>
</protein>
<dbReference type="Pfam" id="PF03797">
    <property type="entry name" value="Autotransporter"/>
    <property type="match status" value="1"/>
</dbReference>
<evidence type="ECO:0000313" key="3">
    <source>
        <dbReference type="Proteomes" id="UP000480410"/>
    </source>
</evidence>
<feature type="domain" description="Autotransporter" evidence="1">
    <location>
        <begin position="1"/>
        <end position="92"/>
    </location>
</feature>
<evidence type="ECO:0000313" key="2">
    <source>
        <dbReference type="EMBL" id="NER60737.1"/>
    </source>
</evidence>
<dbReference type="Proteomes" id="UP000480410">
    <property type="component" value="Unassembled WGS sequence"/>
</dbReference>